<keyword evidence="7 13" id="KW-0560">Oxidoreductase</keyword>
<comment type="cofactor">
    <cofactor evidence="1 12">
        <name>heme</name>
        <dbReference type="ChEBI" id="CHEBI:30413"/>
    </cofactor>
</comment>
<feature type="transmembrane region" description="Helical" evidence="14">
    <location>
        <begin position="53"/>
        <end position="70"/>
    </location>
</feature>
<evidence type="ECO:0000256" key="8">
    <source>
        <dbReference type="ARBA" id="ARBA00023004"/>
    </source>
</evidence>
<dbReference type="GO" id="GO:0020037">
    <property type="term" value="F:heme binding"/>
    <property type="evidence" value="ECO:0007669"/>
    <property type="project" value="InterPro"/>
</dbReference>
<keyword evidence="16" id="KW-1185">Reference proteome</keyword>
<evidence type="ECO:0000256" key="1">
    <source>
        <dbReference type="ARBA" id="ARBA00001971"/>
    </source>
</evidence>
<dbReference type="GO" id="GO:0005506">
    <property type="term" value="F:iron ion binding"/>
    <property type="evidence" value="ECO:0007669"/>
    <property type="project" value="InterPro"/>
</dbReference>
<dbReference type="PANTHER" id="PTHR24304">
    <property type="entry name" value="CYTOCHROME P450 FAMILY 7"/>
    <property type="match status" value="1"/>
</dbReference>
<evidence type="ECO:0000256" key="10">
    <source>
        <dbReference type="ARBA" id="ARBA00023136"/>
    </source>
</evidence>
<feature type="transmembrane region" description="Helical" evidence="14">
    <location>
        <begin position="20"/>
        <end position="41"/>
    </location>
</feature>
<keyword evidence="14" id="KW-0812">Transmembrane</keyword>
<dbReference type="EMBL" id="WOWK01000001">
    <property type="protein sequence ID" value="KAF0332255.1"/>
    <property type="molecule type" value="Genomic_DNA"/>
</dbReference>
<evidence type="ECO:0000256" key="9">
    <source>
        <dbReference type="ARBA" id="ARBA00023033"/>
    </source>
</evidence>
<comment type="subcellular location">
    <subcellularLocation>
        <location evidence="2">Endoplasmic reticulum membrane</location>
        <topology evidence="2">Single-pass membrane protein</topology>
    </subcellularLocation>
</comment>
<gene>
    <name evidence="15" type="ORF">GQ607_000271</name>
</gene>
<dbReference type="InterPro" id="IPR036396">
    <property type="entry name" value="Cyt_P450_sf"/>
</dbReference>
<dbReference type="AlphaFoldDB" id="A0A8H3WSI0"/>
<dbReference type="PRINTS" id="PR00465">
    <property type="entry name" value="EP450IV"/>
</dbReference>
<reference evidence="15 16" key="1">
    <citation type="submission" date="2019-12" db="EMBL/GenBank/DDBJ databases">
        <title>A genome sequence resource for the geographically widespread anthracnose pathogen Colletotrichum asianum.</title>
        <authorList>
            <person name="Meng Y."/>
        </authorList>
    </citation>
    <scope>NUCLEOTIDE SEQUENCE [LARGE SCALE GENOMIC DNA]</scope>
    <source>
        <strain evidence="15 16">ICMP 18580</strain>
    </source>
</reference>
<keyword evidence="8 12" id="KW-0408">Iron</keyword>
<dbReference type="SUPFAM" id="SSF48264">
    <property type="entry name" value="Cytochrome P450"/>
    <property type="match status" value="1"/>
</dbReference>
<dbReference type="PROSITE" id="PS00086">
    <property type="entry name" value="CYTOCHROME_P450"/>
    <property type="match status" value="1"/>
</dbReference>
<dbReference type="GO" id="GO:0008398">
    <property type="term" value="F:sterol 14-demethylase activity"/>
    <property type="evidence" value="ECO:0007669"/>
    <property type="project" value="UniProtKB-ARBA"/>
</dbReference>
<dbReference type="InterPro" id="IPR050529">
    <property type="entry name" value="CYP450_sterol_14alpha_dmase"/>
</dbReference>
<evidence type="ECO:0000256" key="12">
    <source>
        <dbReference type="PIRSR" id="PIRSR602403-1"/>
    </source>
</evidence>
<keyword evidence="5 12" id="KW-0479">Metal-binding</keyword>
<dbReference type="Proteomes" id="UP000434172">
    <property type="component" value="Unassembled WGS sequence"/>
</dbReference>
<protein>
    <submittedName>
        <fullName evidence="15">Cytochrome p450 51b</fullName>
    </submittedName>
</protein>
<dbReference type="PRINTS" id="PR00385">
    <property type="entry name" value="P450"/>
</dbReference>
<dbReference type="GO" id="GO:0005789">
    <property type="term" value="C:endoplasmic reticulum membrane"/>
    <property type="evidence" value="ECO:0007669"/>
    <property type="project" value="UniProtKB-SubCell"/>
</dbReference>
<accession>A0A8H3WSI0</accession>
<keyword evidence="10 14" id="KW-0472">Membrane</keyword>
<dbReference type="InterPro" id="IPR002403">
    <property type="entry name" value="Cyt_P450_E_grp-IV"/>
</dbReference>
<dbReference type="FunFam" id="1.10.630.10:FF:000033">
    <property type="entry name" value="14-alpha sterol demethylase"/>
    <property type="match status" value="1"/>
</dbReference>
<dbReference type="InterPro" id="IPR001128">
    <property type="entry name" value="Cyt_P450"/>
</dbReference>
<feature type="binding site" description="axial binding residue" evidence="12">
    <location>
        <position position="469"/>
    </location>
    <ligand>
        <name>heme</name>
        <dbReference type="ChEBI" id="CHEBI:30413"/>
    </ligand>
    <ligandPart>
        <name>Fe</name>
        <dbReference type="ChEBI" id="CHEBI:18248"/>
    </ligandPart>
</feature>
<dbReference type="InterPro" id="IPR017972">
    <property type="entry name" value="Cyt_P450_CS"/>
</dbReference>
<evidence type="ECO:0000313" key="15">
    <source>
        <dbReference type="EMBL" id="KAF0332255.1"/>
    </source>
</evidence>
<organism evidence="15 16">
    <name type="scientific">Colletotrichum asianum</name>
    <dbReference type="NCBI Taxonomy" id="702518"/>
    <lineage>
        <taxon>Eukaryota</taxon>
        <taxon>Fungi</taxon>
        <taxon>Dikarya</taxon>
        <taxon>Ascomycota</taxon>
        <taxon>Pezizomycotina</taxon>
        <taxon>Sordariomycetes</taxon>
        <taxon>Hypocreomycetidae</taxon>
        <taxon>Glomerellales</taxon>
        <taxon>Glomerellaceae</taxon>
        <taxon>Colletotrichum</taxon>
        <taxon>Colletotrichum gloeosporioides species complex</taxon>
    </lineage>
</organism>
<evidence type="ECO:0000256" key="11">
    <source>
        <dbReference type="ARBA" id="ARBA00029435"/>
    </source>
</evidence>
<dbReference type="PANTHER" id="PTHR24304:SF2">
    <property type="entry name" value="24-HYDROXYCHOLESTEROL 7-ALPHA-HYDROXYLASE"/>
    <property type="match status" value="1"/>
</dbReference>
<evidence type="ECO:0000256" key="4">
    <source>
        <dbReference type="ARBA" id="ARBA00022617"/>
    </source>
</evidence>
<evidence type="ECO:0000256" key="7">
    <source>
        <dbReference type="ARBA" id="ARBA00023002"/>
    </source>
</evidence>
<comment type="pathway">
    <text evidence="11">Steroid metabolism; ergosterol biosynthesis.</text>
</comment>
<keyword evidence="4 12" id="KW-0349">Heme</keyword>
<evidence type="ECO:0000256" key="14">
    <source>
        <dbReference type="SAM" id="Phobius"/>
    </source>
</evidence>
<dbReference type="Gene3D" id="1.10.630.10">
    <property type="entry name" value="Cytochrome P450"/>
    <property type="match status" value="1"/>
</dbReference>
<dbReference type="OrthoDB" id="1055148at2759"/>
<comment type="similarity">
    <text evidence="3 13">Belongs to the cytochrome P450 family.</text>
</comment>
<evidence type="ECO:0000256" key="3">
    <source>
        <dbReference type="ARBA" id="ARBA00010617"/>
    </source>
</evidence>
<dbReference type="CDD" id="cd11042">
    <property type="entry name" value="CYP51-like"/>
    <property type="match status" value="1"/>
</dbReference>
<evidence type="ECO:0000256" key="5">
    <source>
        <dbReference type="ARBA" id="ARBA00022723"/>
    </source>
</evidence>
<evidence type="ECO:0000256" key="13">
    <source>
        <dbReference type="RuleBase" id="RU000461"/>
    </source>
</evidence>
<name>A0A8H3WSI0_9PEZI</name>
<keyword evidence="14" id="KW-1133">Transmembrane helix</keyword>
<sequence length="526" mass="58785">MGLLQDVAGPLSDQFQNLGTGLQVTVGFFAVIVLSVVLNVLSQALFKNANEPPLVFHWFPFVGSTITYGMDPPTFFKVNREKYGDIFTFVLLGKRTTVAVGPQGNDFILNGKLKDVNAEEIYTVLTTPVFGRDVVYDCPNAKLMEQKKFMKIALTTEAFRSYVPIIADEVSNYFKRNPDFKANSGVVNLPPKMAEITIFTASHALQGAEIRNKFDETLAALYHDLDMGFTPINFTLHWAPLPWNKKRDHAQRTVAQIYMDTIKDRRDNGRTDGLDIMSHLMNSTYKNGTKVPDHEIAHMMIALLMAGQHSSSSTSSWIMLRLAQYPQIMEELYQEQVRVLGADLPPLKYEDLAKLPLNQAIIKETLRLHAPIHSIMRAVKSPMPVPGTKFVIPTSHTLLAAPGVSGTDPAYFPNPEVWDPHRWEADSPNAPKIGGKDAEDEEKVDYGYGLVSKGAASPYLPFGAGRHRCIGEQFANVQLQTITAMIVRDFKFRNADGSDKLIGTDYASLFSRPLEPANIYWEKREA</sequence>
<dbReference type="Pfam" id="PF00067">
    <property type="entry name" value="p450"/>
    <property type="match status" value="1"/>
</dbReference>
<comment type="caution">
    <text evidence="15">The sequence shown here is derived from an EMBL/GenBank/DDBJ whole genome shotgun (WGS) entry which is preliminary data.</text>
</comment>
<keyword evidence="6" id="KW-0256">Endoplasmic reticulum</keyword>
<evidence type="ECO:0000256" key="6">
    <source>
        <dbReference type="ARBA" id="ARBA00022824"/>
    </source>
</evidence>
<keyword evidence="9 13" id="KW-0503">Monooxygenase</keyword>
<proteinExistence type="inferred from homology"/>
<evidence type="ECO:0000256" key="2">
    <source>
        <dbReference type="ARBA" id="ARBA00004389"/>
    </source>
</evidence>
<evidence type="ECO:0000313" key="16">
    <source>
        <dbReference type="Proteomes" id="UP000434172"/>
    </source>
</evidence>